<accession>A7ZG72</accession>
<dbReference type="GO" id="GO:0031072">
    <property type="term" value="F:heat shock protein binding"/>
    <property type="evidence" value="ECO:0007669"/>
    <property type="project" value="InterPro"/>
</dbReference>
<proteinExistence type="predicted"/>
<keyword evidence="1" id="KW-0862">Zinc</keyword>
<organism evidence="3 4">
    <name type="scientific">Campylobacter concisus (strain 13826)</name>
    <dbReference type="NCBI Taxonomy" id="360104"/>
    <lineage>
        <taxon>Bacteria</taxon>
        <taxon>Pseudomonadati</taxon>
        <taxon>Campylobacterota</taxon>
        <taxon>Epsilonproteobacteria</taxon>
        <taxon>Campylobacterales</taxon>
        <taxon>Campylobacteraceae</taxon>
        <taxon>Campylobacter</taxon>
    </lineage>
</organism>
<keyword evidence="1" id="KW-0479">Metal-binding</keyword>
<dbReference type="OrthoDB" id="9779889at2"/>
<reference evidence="4" key="1">
    <citation type="submission" date="2007-10" db="EMBL/GenBank/DDBJ databases">
        <title>Genome sequence of Campylobacter concisus 13826 isolated from human feces.</title>
        <authorList>
            <person name="Fouts D.E."/>
            <person name="Mongodin E.F."/>
            <person name="Puiu D."/>
            <person name="Sebastian Y."/>
            <person name="Miller W.G."/>
            <person name="Mandrell R.E."/>
            <person name="On S."/>
            <person name="Nelson K.E."/>
        </authorList>
    </citation>
    <scope>NUCLEOTIDE SEQUENCE [LARGE SCALE GENOMIC DNA]</scope>
    <source>
        <strain evidence="4">13826</strain>
    </source>
</reference>
<dbReference type="eggNOG" id="COG0484">
    <property type="taxonomic scope" value="Bacteria"/>
</dbReference>
<dbReference type="InterPro" id="IPR001305">
    <property type="entry name" value="HSP_DnaJ_Cys-rich_dom"/>
</dbReference>
<keyword evidence="1" id="KW-0863">Zinc-finger</keyword>
<dbReference type="RefSeq" id="WP_012140615.1">
    <property type="nucleotide sequence ID" value="NC_009802.2"/>
</dbReference>
<name>A7ZG72_CAMC1</name>
<feature type="domain" description="CR-type" evidence="2">
    <location>
        <begin position="269"/>
        <end position="369"/>
    </location>
</feature>
<evidence type="ECO:0000259" key="2">
    <source>
        <dbReference type="PROSITE" id="PS51188"/>
    </source>
</evidence>
<evidence type="ECO:0000313" key="4">
    <source>
        <dbReference type="Proteomes" id="UP000001121"/>
    </source>
</evidence>
<dbReference type="KEGG" id="cco:CCC13826_0903"/>
<dbReference type="HOGENOM" id="CLU_749413_0_0_7"/>
<dbReference type="PROSITE" id="PS51188">
    <property type="entry name" value="ZF_CR"/>
    <property type="match status" value="1"/>
</dbReference>
<dbReference type="EMBL" id="CP000792">
    <property type="protein sequence ID" value="EAT97338.1"/>
    <property type="molecule type" value="Genomic_DNA"/>
</dbReference>
<dbReference type="STRING" id="360104.CCC13826_0903"/>
<dbReference type="CDD" id="cd10719">
    <property type="entry name" value="DnaJ_zf"/>
    <property type="match status" value="1"/>
</dbReference>
<dbReference type="GO" id="GO:0051082">
    <property type="term" value="F:unfolded protein binding"/>
    <property type="evidence" value="ECO:0007669"/>
    <property type="project" value="InterPro"/>
</dbReference>
<dbReference type="SUPFAM" id="SSF57938">
    <property type="entry name" value="DnaJ/Hsp40 cysteine-rich domain"/>
    <property type="match status" value="1"/>
</dbReference>
<evidence type="ECO:0000256" key="1">
    <source>
        <dbReference type="PROSITE-ProRule" id="PRU00546"/>
    </source>
</evidence>
<protein>
    <recommendedName>
        <fullName evidence="2">CR-type domain-containing protein</fullName>
    </recommendedName>
</protein>
<gene>
    <name evidence="3" type="ORF">CCC13826_0903</name>
</gene>
<sequence>MKIIRQYIIDNKVVFEKEYSYEQSHIAFNHEFVTLYIFDDIEIGYKLYLKCTGGTILSTYIYNLTDLYYILDVIHANMSGYTLQGRYDDKLENYNVLIIQQELRNGYIAYKNILVNFGEDEKEWNSKCVIGIKLTNGCYVEEYNRKQIKNKLEYYNFLFRIVIILFFSLKSCIKRCINIFSKRHKYFYLNVTLDEIYNAPLNIRFNAIVARINNVIEKKEKQQVYQKEFFYKKHSNSSSYGQSTYDNSSSYGQSTYDNSSSYGQSTYDNSSSYGQSTKETICSKCGGSGKIETTCSSCGGYGWQTCPNCNGNGTLIKFRPTYDGLGEQYTETCPKCQGSGKENCFKCNYSGKIEITCQHCNGSGYEKQY</sequence>
<evidence type="ECO:0000313" key="3">
    <source>
        <dbReference type="EMBL" id="EAT97338.1"/>
    </source>
</evidence>
<dbReference type="Proteomes" id="UP000001121">
    <property type="component" value="Chromosome"/>
</dbReference>
<dbReference type="GO" id="GO:0008270">
    <property type="term" value="F:zinc ion binding"/>
    <property type="evidence" value="ECO:0007669"/>
    <property type="project" value="UniProtKB-KW"/>
</dbReference>
<feature type="zinc finger region" description="CR-type" evidence="1">
    <location>
        <begin position="269"/>
        <end position="369"/>
    </location>
</feature>
<dbReference type="AlphaFoldDB" id="A7ZG72"/>
<dbReference type="InterPro" id="IPR036410">
    <property type="entry name" value="HSP_DnaJ_Cys-rich_dom_sf"/>
</dbReference>